<comment type="similarity">
    <text evidence="8">Belongs to the ribose-phosphate pyrophosphokinase family.</text>
</comment>
<evidence type="ECO:0000256" key="1">
    <source>
        <dbReference type="ARBA" id="ARBA00013247"/>
    </source>
</evidence>
<evidence type="ECO:0000256" key="3">
    <source>
        <dbReference type="ARBA" id="ARBA00022727"/>
    </source>
</evidence>
<evidence type="ECO:0000259" key="9">
    <source>
        <dbReference type="Pfam" id="PF00156"/>
    </source>
</evidence>
<keyword evidence="12" id="KW-1185">Reference proteome</keyword>
<keyword evidence="4" id="KW-0547">Nucleotide-binding</keyword>
<evidence type="ECO:0000313" key="11">
    <source>
        <dbReference type="EMBL" id="MCB7388810.1"/>
    </source>
</evidence>
<dbReference type="RefSeq" id="WP_227183745.1">
    <property type="nucleotide sequence ID" value="NZ_JAJCIQ010000015.1"/>
</dbReference>
<sequence>MLHRTERNLDNIPVGSLGIIALDGCQEMGKMVDDYLVQWRREDTNANKDNIVYTGYEKDTYLINAKVPRFGSGEAKGIIEESVRGKDIYLMIDVLNYSLTYSLTGNINHMSPDDHFQNLKRIIAAVGGKARRLNVIMPFLYESRQHKRSGRESLDCALALQELVRMGVDNILTFDAHDPRVQNAIPLSDFETIRPAYQFVKGLLRNVKDLQIDSDHMMAISPDEGATGRAIYLANVLGLDMGMFYKRRDYTRIVNGRNPIVAHEFLGSSVEGKDVIILDDMISSGDSILDVAKQLKARKAKRIFAAATFGLFTNGLDKFDKAYEDGLLDGILTTNLIYQTPELLSKPYYIDCDMSKYIALVIDTLNHDGSISDILDPSERIQNILQKYRNGEEIN</sequence>
<dbReference type="InterPro" id="IPR029099">
    <property type="entry name" value="Pribosyltran_N"/>
</dbReference>
<keyword evidence="2" id="KW-0808">Transferase</keyword>
<evidence type="ECO:0000256" key="2">
    <source>
        <dbReference type="ARBA" id="ARBA00022679"/>
    </source>
</evidence>
<dbReference type="Gene3D" id="3.40.50.2020">
    <property type="match status" value="2"/>
</dbReference>
<dbReference type="InterPro" id="IPR000836">
    <property type="entry name" value="PRTase_dom"/>
</dbReference>
<dbReference type="EMBL" id="JAJCIS010000015">
    <property type="protein sequence ID" value="MCB7388810.1"/>
    <property type="molecule type" value="Genomic_DNA"/>
</dbReference>
<feature type="domain" description="Phosphoribosyltransferase" evidence="9">
    <location>
        <begin position="194"/>
        <end position="309"/>
    </location>
</feature>
<dbReference type="PANTHER" id="PTHR10210">
    <property type="entry name" value="RIBOSE-PHOSPHATE DIPHOSPHOKINASE FAMILY MEMBER"/>
    <property type="match status" value="1"/>
</dbReference>
<evidence type="ECO:0000256" key="7">
    <source>
        <dbReference type="ARBA" id="ARBA00049535"/>
    </source>
</evidence>
<evidence type="ECO:0000256" key="8">
    <source>
        <dbReference type="RuleBase" id="RU004324"/>
    </source>
</evidence>
<dbReference type="Pfam" id="PF00156">
    <property type="entry name" value="Pribosyltran"/>
    <property type="match status" value="1"/>
</dbReference>
<evidence type="ECO:0000256" key="6">
    <source>
        <dbReference type="ARBA" id="ARBA00022840"/>
    </source>
</evidence>
<accession>A0ABS8DKA8</accession>
<dbReference type="InterPro" id="IPR029057">
    <property type="entry name" value="PRTase-like"/>
</dbReference>
<dbReference type="CDD" id="cd06223">
    <property type="entry name" value="PRTases_typeI"/>
    <property type="match status" value="1"/>
</dbReference>
<evidence type="ECO:0000256" key="5">
    <source>
        <dbReference type="ARBA" id="ARBA00022777"/>
    </source>
</evidence>
<dbReference type="EC" id="2.7.6.1" evidence="1"/>
<keyword evidence="5" id="KW-0418">Kinase</keyword>
<gene>
    <name evidence="11" type="ORF">LIZ65_16100</name>
</gene>
<evidence type="ECO:0000256" key="4">
    <source>
        <dbReference type="ARBA" id="ARBA00022741"/>
    </source>
</evidence>
<comment type="caution">
    <text evidence="11">The sequence shown here is derived from an EMBL/GenBank/DDBJ whole genome shotgun (WGS) entry which is preliminary data.</text>
</comment>
<dbReference type="SUPFAM" id="SSF53271">
    <property type="entry name" value="PRTase-like"/>
    <property type="match status" value="2"/>
</dbReference>
<evidence type="ECO:0000259" key="10">
    <source>
        <dbReference type="Pfam" id="PF13793"/>
    </source>
</evidence>
<organism evidence="11 12">
    <name type="scientific">Bariatricus massiliensis</name>
    <dbReference type="NCBI Taxonomy" id="1745713"/>
    <lineage>
        <taxon>Bacteria</taxon>
        <taxon>Bacillati</taxon>
        <taxon>Bacillota</taxon>
        <taxon>Clostridia</taxon>
        <taxon>Lachnospirales</taxon>
        <taxon>Lachnospiraceae</taxon>
        <taxon>Bariatricus</taxon>
    </lineage>
</organism>
<proteinExistence type="inferred from homology"/>
<dbReference type="Pfam" id="PF13793">
    <property type="entry name" value="Pribosyltran_N"/>
    <property type="match status" value="1"/>
</dbReference>
<feature type="domain" description="Ribose-phosphate pyrophosphokinase N-terminal" evidence="10">
    <location>
        <begin position="19"/>
        <end position="167"/>
    </location>
</feature>
<keyword evidence="6" id="KW-0067">ATP-binding</keyword>
<dbReference type="Proteomes" id="UP001299546">
    <property type="component" value="Unassembled WGS sequence"/>
</dbReference>
<dbReference type="InterPro" id="IPR005946">
    <property type="entry name" value="Rib-P_diPkinase"/>
</dbReference>
<keyword evidence="3 8" id="KW-0545">Nucleotide biosynthesis</keyword>
<comment type="catalytic activity">
    <reaction evidence="7">
        <text>D-ribose 5-phosphate + ATP = 5-phospho-alpha-D-ribose 1-diphosphate + AMP + H(+)</text>
        <dbReference type="Rhea" id="RHEA:15609"/>
        <dbReference type="ChEBI" id="CHEBI:15378"/>
        <dbReference type="ChEBI" id="CHEBI:30616"/>
        <dbReference type="ChEBI" id="CHEBI:58017"/>
        <dbReference type="ChEBI" id="CHEBI:78346"/>
        <dbReference type="ChEBI" id="CHEBI:456215"/>
        <dbReference type="EC" id="2.7.6.1"/>
    </reaction>
</comment>
<reference evidence="11 12" key="1">
    <citation type="submission" date="2021-10" db="EMBL/GenBank/DDBJ databases">
        <title>Collection of gut derived symbiotic bacterial strains cultured from healthy donors.</title>
        <authorList>
            <person name="Lin H."/>
            <person name="Littmann E."/>
            <person name="Kohout C."/>
            <person name="Pamer E.G."/>
        </authorList>
    </citation>
    <scope>NUCLEOTIDE SEQUENCE [LARGE SCALE GENOMIC DNA]</scope>
    <source>
        <strain evidence="11 12">DFI.1.165</strain>
    </source>
</reference>
<dbReference type="NCBIfam" id="TIGR01251">
    <property type="entry name" value="ribP_PPkin"/>
    <property type="match status" value="1"/>
</dbReference>
<dbReference type="PANTHER" id="PTHR10210:SF32">
    <property type="entry name" value="RIBOSE-PHOSPHATE PYROPHOSPHOKINASE 2"/>
    <property type="match status" value="1"/>
</dbReference>
<dbReference type="NCBIfam" id="NF005299">
    <property type="entry name" value="PRK06827.1"/>
    <property type="match status" value="1"/>
</dbReference>
<protein>
    <recommendedName>
        <fullName evidence="1">ribose-phosphate diphosphokinase</fullName>
        <ecNumber evidence="1">2.7.6.1</ecNumber>
    </recommendedName>
</protein>
<name>A0ABS8DKA8_9FIRM</name>
<evidence type="ECO:0000313" key="12">
    <source>
        <dbReference type="Proteomes" id="UP001299546"/>
    </source>
</evidence>